<evidence type="ECO:0000256" key="7">
    <source>
        <dbReference type="PIRSR" id="PIRSR006118-2"/>
    </source>
</evidence>
<dbReference type="PANTHER" id="PTHR21485:SF3">
    <property type="entry name" value="N-ACYLNEURAMINATE CYTIDYLYLTRANSFERASE"/>
    <property type="match status" value="1"/>
</dbReference>
<evidence type="ECO:0000256" key="1">
    <source>
        <dbReference type="ARBA" id="ARBA00001946"/>
    </source>
</evidence>
<proteinExistence type="inferred from homology"/>
<dbReference type="SFLD" id="SFLDG01136">
    <property type="entry name" value="C1.6:_Phosphoserine_Phosphatas"/>
    <property type="match status" value="1"/>
</dbReference>
<keyword evidence="6 7" id="KW-0460">Magnesium</keyword>
<dbReference type="InterPro" id="IPR010023">
    <property type="entry name" value="KdsC_fam"/>
</dbReference>
<dbReference type="AlphaFoldDB" id="A0A518BD89"/>
<dbReference type="Proteomes" id="UP000316921">
    <property type="component" value="Chromosome"/>
</dbReference>
<evidence type="ECO:0000313" key="9">
    <source>
        <dbReference type="Proteomes" id="UP000316921"/>
    </source>
</evidence>
<evidence type="ECO:0000313" key="8">
    <source>
        <dbReference type="EMBL" id="QDU64948.1"/>
    </source>
</evidence>
<dbReference type="GO" id="GO:0046872">
    <property type="term" value="F:metal ion binding"/>
    <property type="evidence" value="ECO:0007669"/>
    <property type="project" value="UniProtKB-KW"/>
</dbReference>
<keyword evidence="9" id="KW-1185">Reference proteome</keyword>
<evidence type="ECO:0000256" key="2">
    <source>
        <dbReference type="ARBA" id="ARBA00005893"/>
    </source>
</evidence>
<reference evidence="8 9" key="1">
    <citation type="submission" date="2019-02" db="EMBL/GenBank/DDBJ databases">
        <title>Deep-cultivation of Planctomycetes and their phenomic and genomic characterization uncovers novel biology.</title>
        <authorList>
            <person name="Wiegand S."/>
            <person name="Jogler M."/>
            <person name="Boedeker C."/>
            <person name="Pinto D."/>
            <person name="Vollmers J."/>
            <person name="Rivas-Marin E."/>
            <person name="Kohn T."/>
            <person name="Peeters S.H."/>
            <person name="Heuer A."/>
            <person name="Rast P."/>
            <person name="Oberbeckmann S."/>
            <person name="Bunk B."/>
            <person name="Jeske O."/>
            <person name="Meyerdierks A."/>
            <person name="Storesund J.E."/>
            <person name="Kallscheuer N."/>
            <person name="Luecker S."/>
            <person name="Lage O.M."/>
            <person name="Pohl T."/>
            <person name="Merkel B.J."/>
            <person name="Hornburger P."/>
            <person name="Mueller R.-W."/>
            <person name="Bruemmer F."/>
            <person name="Labrenz M."/>
            <person name="Spormann A.M."/>
            <person name="Op den Camp H."/>
            <person name="Overmann J."/>
            <person name="Amann R."/>
            <person name="Jetten M.S.M."/>
            <person name="Mascher T."/>
            <person name="Medema M.H."/>
            <person name="Devos D.P."/>
            <person name="Kaster A.-K."/>
            <person name="Ovreas L."/>
            <person name="Rohde M."/>
            <person name="Galperin M.Y."/>
            <person name="Jogler C."/>
        </authorList>
    </citation>
    <scope>NUCLEOTIDE SEQUENCE [LARGE SCALE GENOMIC DNA]</scope>
    <source>
        <strain evidence="8 9">Pla133</strain>
    </source>
</reference>
<dbReference type="EMBL" id="CP036287">
    <property type="protein sequence ID" value="QDU64948.1"/>
    <property type="molecule type" value="Genomic_DNA"/>
</dbReference>
<organism evidence="8 9">
    <name type="scientific">Engelhardtia mirabilis</name>
    <dbReference type="NCBI Taxonomy" id="2528011"/>
    <lineage>
        <taxon>Bacteria</taxon>
        <taxon>Pseudomonadati</taxon>
        <taxon>Planctomycetota</taxon>
        <taxon>Planctomycetia</taxon>
        <taxon>Planctomycetia incertae sedis</taxon>
        <taxon>Engelhardtia</taxon>
    </lineage>
</organism>
<dbReference type="SFLD" id="SFLDS00003">
    <property type="entry name" value="Haloacid_Dehalogenase"/>
    <property type="match status" value="1"/>
</dbReference>
<comment type="similarity">
    <text evidence="2">Belongs to the KdsC family.</text>
</comment>
<dbReference type="GO" id="GO:0019143">
    <property type="term" value="F:3-deoxy-manno-octulosonate-8-phosphatase activity"/>
    <property type="evidence" value="ECO:0007669"/>
    <property type="project" value="UniProtKB-EC"/>
</dbReference>
<sequence length="181" mass="19141">MTATDPELEPELRRTLAGVRLAVFDVDGTLTDGSVVYGDGTELQSFSVRDGQGLVWLRQAGIELAWISGRGCAATERRAAELGVTHVHLRRGGKAEVLAQVQRRAGVGPEATLAMGDDLPDLALFAGAAVRACPVDAAPELIERANLPCSLPGGRGAAREVCEALLKARGEWPAIVGRYTR</sequence>
<feature type="binding site" evidence="7">
    <location>
        <position position="25"/>
    </location>
    <ligand>
        <name>Mg(2+)</name>
        <dbReference type="ChEBI" id="CHEBI:18420"/>
    </ligand>
</feature>
<dbReference type="KEGG" id="pbap:Pla133_00090"/>
<dbReference type="Gene3D" id="3.40.50.1000">
    <property type="entry name" value="HAD superfamily/HAD-like"/>
    <property type="match status" value="1"/>
</dbReference>
<accession>A0A518BD89</accession>
<dbReference type="InterPro" id="IPR023214">
    <property type="entry name" value="HAD_sf"/>
</dbReference>
<evidence type="ECO:0000256" key="6">
    <source>
        <dbReference type="ARBA" id="ARBA00022842"/>
    </source>
</evidence>
<feature type="binding site" evidence="7">
    <location>
        <position position="27"/>
    </location>
    <ligand>
        <name>substrate</name>
    </ligand>
</feature>
<gene>
    <name evidence="8" type="primary">kdsC</name>
    <name evidence="8" type="ORF">Pla133_00090</name>
</gene>
<name>A0A518BD89_9BACT</name>
<evidence type="ECO:0000256" key="4">
    <source>
        <dbReference type="ARBA" id="ARBA00022723"/>
    </source>
</evidence>
<dbReference type="SUPFAM" id="SSF56784">
    <property type="entry name" value="HAD-like"/>
    <property type="match status" value="1"/>
</dbReference>
<feature type="binding site" evidence="7">
    <location>
        <position position="117"/>
    </location>
    <ligand>
        <name>Mg(2+)</name>
        <dbReference type="ChEBI" id="CHEBI:18420"/>
    </ligand>
</feature>
<comment type="cofactor">
    <cofactor evidence="1 7">
        <name>Mg(2+)</name>
        <dbReference type="ChEBI" id="CHEBI:18420"/>
    </cofactor>
</comment>
<comment type="subunit">
    <text evidence="3">Homotetramer.</text>
</comment>
<evidence type="ECO:0000256" key="5">
    <source>
        <dbReference type="ARBA" id="ARBA00022801"/>
    </source>
</evidence>
<keyword evidence="5 8" id="KW-0378">Hydrolase</keyword>
<dbReference type="GO" id="GO:0008781">
    <property type="term" value="F:N-acylneuraminate cytidylyltransferase activity"/>
    <property type="evidence" value="ECO:0007669"/>
    <property type="project" value="TreeGrafter"/>
</dbReference>
<dbReference type="InterPro" id="IPR036412">
    <property type="entry name" value="HAD-like_sf"/>
</dbReference>
<dbReference type="SFLD" id="SFLDG01138">
    <property type="entry name" value="C1.6.2:_Deoxy-d-mannose-octulo"/>
    <property type="match status" value="1"/>
</dbReference>
<dbReference type="PIRSF" id="PIRSF006118">
    <property type="entry name" value="KDO8-P_Ptase"/>
    <property type="match status" value="1"/>
</dbReference>
<evidence type="ECO:0000256" key="3">
    <source>
        <dbReference type="ARBA" id="ARBA00011881"/>
    </source>
</evidence>
<dbReference type="PANTHER" id="PTHR21485">
    <property type="entry name" value="HAD SUPERFAMILY MEMBERS CMAS AND KDSC"/>
    <property type="match status" value="1"/>
</dbReference>
<protein>
    <submittedName>
        <fullName evidence="8">3-deoxy-D-manno-octulosonate 8-phosphate phosphatase KdsC</fullName>
        <ecNumber evidence="8">3.1.3.45</ecNumber>
    </submittedName>
</protein>
<keyword evidence="4 7" id="KW-0479">Metal-binding</keyword>
<dbReference type="RefSeq" id="WP_145061116.1">
    <property type="nucleotide sequence ID" value="NZ_CP036287.1"/>
</dbReference>
<dbReference type="EC" id="3.1.3.45" evidence="8"/>
<dbReference type="InterPro" id="IPR050793">
    <property type="entry name" value="CMP-NeuNAc_synthase"/>
</dbReference>